<reference evidence="1" key="1">
    <citation type="submission" date="2012-09" db="EMBL/GenBank/DDBJ databases">
        <authorList>
            <person name="Martin A.A."/>
        </authorList>
    </citation>
    <scope>NUCLEOTIDE SEQUENCE</scope>
</reference>
<evidence type="ECO:0000313" key="2">
    <source>
        <dbReference type="WBParaSite" id="ACAC_0000329201-mRNA-1"/>
    </source>
</evidence>
<protein>
    <submittedName>
        <fullName evidence="2">Reverse transcriptase domain-containing protein</fullName>
    </submittedName>
</protein>
<sequence length="196" mass="22394">MLADFDEACAKIGLRLNLTKTMFMRNISECSRCVYLGRETNMFCDLAPELSRKKRAAWGARKNTQDIVKRTKNTRFRAYLSDSTVLSAVTYASETLSLRKRNEKSLSVIERTVETTMLGLSRFTQVRDRIRSFDLRQRSKIEDAVLYAKQMKIRYAGHVMCMITDGQGPLVTGFLGMLNALQEDIQLDSQSSLRKA</sequence>
<dbReference type="AlphaFoldDB" id="A0A0K0CZU8"/>
<dbReference type="PANTHER" id="PTHR47027">
    <property type="entry name" value="REVERSE TRANSCRIPTASE DOMAIN-CONTAINING PROTEIN"/>
    <property type="match status" value="1"/>
</dbReference>
<organism evidence="1 2">
    <name type="scientific">Angiostrongylus cantonensis</name>
    <name type="common">Rat lungworm</name>
    <dbReference type="NCBI Taxonomy" id="6313"/>
    <lineage>
        <taxon>Eukaryota</taxon>
        <taxon>Metazoa</taxon>
        <taxon>Ecdysozoa</taxon>
        <taxon>Nematoda</taxon>
        <taxon>Chromadorea</taxon>
        <taxon>Rhabditida</taxon>
        <taxon>Rhabditina</taxon>
        <taxon>Rhabditomorpha</taxon>
        <taxon>Strongyloidea</taxon>
        <taxon>Metastrongylidae</taxon>
        <taxon>Angiostrongylus</taxon>
    </lineage>
</organism>
<dbReference type="PANTHER" id="PTHR47027:SF20">
    <property type="entry name" value="REVERSE TRANSCRIPTASE-LIKE PROTEIN WITH RNA-DIRECTED DNA POLYMERASE DOMAIN"/>
    <property type="match status" value="1"/>
</dbReference>
<dbReference type="Proteomes" id="UP000035642">
    <property type="component" value="Unassembled WGS sequence"/>
</dbReference>
<accession>A0A0K0CZU8</accession>
<reference evidence="2" key="2">
    <citation type="submission" date="2017-02" db="UniProtKB">
        <authorList>
            <consortium name="WormBaseParasite"/>
        </authorList>
    </citation>
    <scope>IDENTIFICATION</scope>
</reference>
<proteinExistence type="predicted"/>
<name>A0A0K0CZU8_ANGCA</name>
<keyword evidence="1" id="KW-1185">Reference proteome</keyword>
<evidence type="ECO:0000313" key="1">
    <source>
        <dbReference type="Proteomes" id="UP000035642"/>
    </source>
</evidence>
<dbReference type="WBParaSite" id="ACAC_0000329201-mRNA-1">
    <property type="protein sequence ID" value="ACAC_0000329201-mRNA-1"/>
    <property type="gene ID" value="ACAC_0000329201"/>
</dbReference>